<evidence type="ECO:0000313" key="3">
    <source>
        <dbReference type="EMBL" id="MDT0308351.1"/>
    </source>
</evidence>
<gene>
    <name evidence="3" type="ORF">RM780_15470</name>
</gene>
<feature type="compositionally biased region" description="Low complexity" evidence="1">
    <location>
        <begin position="11"/>
        <end position="25"/>
    </location>
</feature>
<dbReference type="EMBL" id="JAVREN010000020">
    <property type="protein sequence ID" value="MDT0308351.1"/>
    <property type="molecule type" value="Genomic_DNA"/>
</dbReference>
<feature type="domain" description="Aminoglycoside phosphotransferase" evidence="2">
    <location>
        <begin position="49"/>
        <end position="269"/>
    </location>
</feature>
<dbReference type="PANTHER" id="PTHR47829">
    <property type="entry name" value="HYDROLASE, PUTATIVE (AFU_ORTHOLOGUE AFUA_1G12880)-RELATED"/>
    <property type="match status" value="1"/>
</dbReference>
<feature type="region of interest" description="Disordered" evidence="1">
    <location>
        <begin position="1"/>
        <end position="25"/>
    </location>
</feature>
<proteinExistence type="predicted"/>
<dbReference type="Pfam" id="PF01636">
    <property type="entry name" value="APH"/>
    <property type="match status" value="1"/>
</dbReference>
<dbReference type="InterPro" id="IPR002575">
    <property type="entry name" value="Aminoglycoside_PTrfase"/>
</dbReference>
<keyword evidence="4" id="KW-1185">Reference proteome</keyword>
<dbReference type="SUPFAM" id="SSF56112">
    <property type="entry name" value="Protein kinase-like (PK-like)"/>
    <property type="match status" value="1"/>
</dbReference>
<accession>A0ABU2LA43</accession>
<dbReference type="InterPro" id="IPR041726">
    <property type="entry name" value="ACAD10_11_N"/>
</dbReference>
<dbReference type="Proteomes" id="UP001183388">
    <property type="component" value="Unassembled WGS sequence"/>
</dbReference>
<protein>
    <submittedName>
        <fullName evidence="3">Phosphotransferase family protein</fullName>
    </submittedName>
</protein>
<dbReference type="InterPro" id="IPR052898">
    <property type="entry name" value="ACAD10-like"/>
</dbReference>
<dbReference type="Gene3D" id="3.90.1200.10">
    <property type="match status" value="1"/>
</dbReference>
<comment type="caution">
    <text evidence="3">The sequence shown here is derived from an EMBL/GenBank/DDBJ whole genome shotgun (WGS) entry which is preliminary data.</text>
</comment>
<organism evidence="3 4">
    <name type="scientific">Streptomyces boetiae</name>
    <dbReference type="NCBI Taxonomy" id="3075541"/>
    <lineage>
        <taxon>Bacteria</taxon>
        <taxon>Bacillati</taxon>
        <taxon>Actinomycetota</taxon>
        <taxon>Actinomycetes</taxon>
        <taxon>Kitasatosporales</taxon>
        <taxon>Streptomycetaceae</taxon>
        <taxon>Streptomyces</taxon>
    </lineage>
</organism>
<evidence type="ECO:0000259" key="2">
    <source>
        <dbReference type="Pfam" id="PF01636"/>
    </source>
</evidence>
<dbReference type="RefSeq" id="WP_311631292.1">
    <property type="nucleotide sequence ID" value="NZ_JAVREN010000020.1"/>
</dbReference>
<sequence>MTTISPAPRATRPSGRPGTRAGRPAGLHLPRLQRYFKANVPHCQGPLRAEPLPGGRSHLAYAVTDGHSQWVVRRPPLIGPAPLASDLAREFRVLRALWDRGVALPRPVAFCAEPDVLGAPFLVTSRVEGLVLRSRQDVRGLTPQRLTRCADGLLDQLTRLHAVSYQEAGLAGLGRPEGYLRRQVEGWRAMWERVATRELPSLPRLYRALAERVPPDAEAAVVHGGFRLDRAILDPEDLGRVRAVVGWGLAAIGDPLADLGVFLAYRDAAVNGLLDEPAGTDPKFPGTLELAEQYALLTGRSLTRLPFHLGLAFFKIAVIAEGVQVRAERTASPEAAGEAERPCRAGESVPALVAAGLAALVGGR</sequence>
<evidence type="ECO:0000313" key="4">
    <source>
        <dbReference type="Proteomes" id="UP001183388"/>
    </source>
</evidence>
<dbReference type="InterPro" id="IPR011009">
    <property type="entry name" value="Kinase-like_dom_sf"/>
</dbReference>
<name>A0ABU2LA43_9ACTN</name>
<dbReference type="PANTHER" id="PTHR47829:SF1">
    <property type="entry name" value="HAD FAMILY PHOSPHATASE"/>
    <property type="match status" value="1"/>
</dbReference>
<dbReference type="Gene3D" id="3.30.200.20">
    <property type="entry name" value="Phosphorylase Kinase, domain 1"/>
    <property type="match status" value="1"/>
</dbReference>
<reference evidence="4" key="1">
    <citation type="submission" date="2023-07" db="EMBL/GenBank/DDBJ databases">
        <title>30 novel species of actinomycetes from the DSMZ collection.</title>
        <authorList>
            <person name="Nouioui I."/>
        </authorList>
    </citation>
    <scope>NUCLEOTIDE SEQUENCE [LARGE SCALE GENOMIC DNA]</scope>
    <source>
        <strain evidence="4">DSM 44917</strain>
    </source>
</reference>
<dbReference type="CDD" id="cd05154">
    <property type="entry name" value="ACAD10_11_N-like"/>
    <property type="match status" value="1"/>
</dbReference>
<evidence type="ECO:0000256" key="1">
    <source>
        <dbReference type="SAM" id="MobiDB-lite"/>
    </source>
</evidence>